<dbReference type="EMBL" id="CM042026">
    <property type="protein sequence ID" value="KAI3804549.1"/>
    <property type="molecule type" value="Genomic_DNA"/>
</dbReference>
<name>A0ACB9I8J2_9ASTR</name>
<organism evidence="1 2">
    <name type="scientific">Smallanthus sonchifolius</name>
    <dbReference type="NCBI Taxonomy" id="185202"/>
    <lineage>
        <taxon>Eukaryota</taxon>
        <taxon>Viridiplantae</taxon>
        <taxon>Streptophyta</taxon>
        <taxon>Embryophyta</taxon>
        <taxon>Tracheophyta</taxon>
        <taxon>Spermatophyta</taxon>
        <taxon>Magnoliopsida</taxon>
        <taxon>eudicotyledons</taxon>
        <taxon>Gunneridae</taxon>
        <taxon>Pentapetalae</taxon>
        <taxon>asterids</taxon>
        <taxon>campanulids</taxon>
        <taxon>Asterales</taxon>
        <taxon>Asteraceae</taxon>
        <taxon>Asteroideae</taxon>
        <taxon>Heliantheae alliance</taxon>
        <taxon>Millerieae</taxon>
        <taxon>Smallanthus</taxon>
    </lineage>
</organism>
<keyword evidence="2" id="KW-1185">Reference proteome</keyword>
<dbReference type="Proteomes" id="UP001056120">
    <property type="component" value="Linkage Group LG09"/>
</dbReference>
<evidence type="ECO:0000313" key="1">
    <source>
        <dbReference type="EMBL" id="KAI3804549.1"/>
    </source>
</evidence>
<sequence>MLLGLWSFSSKRLSSILRFGDHFQQDWLKKEVAEGANFLSKAEALYEEILHVLNGIEAKNELSDHVIELKEHLLKERYDYIVQRFKSNRSIKDHN</sequence>
<accession>A0ACB9I8J2</accession>
<protein>
    <submittedName>
        <fullName evidence="1">Uncharacterized protein</fullName>
    </submittedName>
</protein>
<proteinExistence type="predicted"/>
<reference evidence="1 2" key="2">
    <citation type="journal article" date="2022" name="Mol. Ecol. Resour.">
        <title>The genomes of chicory, endive, great burdock and yacon provide insights into Asteraceae paleo-polyploidization history and plant inulin production.</title>
        <authorList>
            <person name="Fan W."/>
            <person name="Wang S."/>
            <person name="Wang H."/>
            <person name="Wang A."/>
            <person name="Jiang F."/>
            <person name="Liu H."/>
            <person name="Zhao H."/>
            <person name="Xu D."/>
            <person name="Zhang Y."/>
        </authorList>
    </citation>
    <scope>NUCLEOTIDE SEQUENCE [LARGE SCALE GENOMIC DNA]</scope>
    <source>
        <strain evidence="2">cv. Yunnan</strain>
        <tissue evidence="1">Leaves</tissue>
    </source>
</reference>
<comment type="caution">
    <text evidence="1">The sequence shown here is derived from an EMBL/GenBank/DDBJ whole genome shotgun (WGS) entry which is preliminary data.</text>
</comment>
<gene>
    <name evidence="1" type="ORF">L1987_26180</name>
</gene>
<reference evidence="2" key="1">
    <citation type="journal article" date="2022" name="Mol. Ecol. Resour.">
        <title>The genomes of chicory, endive, great burdock and yacon provide insights into Asteraceae palaeo-polyploidization history and plant inulin production.</title>
        <authorList>
            <person name="Fan W."/>
            <person name="Wang S."/>
            <person name="Wang H."/>
            <person name="Wang A."/>
            <person name="Jiang F."/>
            <person name="Liu H."/>
            <person name="Zhao H."/>
            <person name="Xu D."/>
            <person name="Zhang Y."/>
        </authorList>
    </citation>
    <scope>NUCLEOTIDE SEQUENCE [LARGE SCALE GENOMIC DNA]</scope>
    <source>
        <strain evidence="2">cv. Yunnan</strain>
    </source>
</reference>
<evidence type="ECO:0000313" key="2">
    <source>
        <dbReference type="Proteomes" id="UP001056120"/>
    </source>
</evidence>